<accession>A0A1C9WB68</accession>
<dbReference type="InterPro" id="IPR037523">
    <property type="entry name" value="VOC_core"/>
</dbReference>
<dbReference type="GO" id="GO:0004462">
    <property type="term" value="F:lactoylglutathione lyase activity"/>
    <property type="evidence" value="ECO:0007669"/>
    <property type="project" value="UniProtKB-EC"/>
</dbReference>
<dbReference type="KEGG" id="micc:AUP74_03022"/>
<evidence type="ECO:0000313" key="3">
    <source>
        <dbReference type="Proteomes" id="UP000095672"/>
    </source>
</evidence>
<organism evidence="2 3">
    <name type="scientific">Microbulbifer aggregans</name>
    <dbReference type="NCBI Taxonomy" id="1769779"/>
    <lineage>
        <taxon>Bacteria</taxon>
        <taxon>Pseudomonadati</taxon>
        <taxon>Pseudomonadota</taxon>
        <taxon>Gammaproteobacteria</taxon>
        <taxon>Cellvibrionales</taxon>
        <taxon>Microbulbiferaceae</taxon>
        <taxon>Microbulbifer</taxon>
    </lineage>
</organism>
<dbReference type="RefSeq" id="WP_069948256.1">
    <property type="nucleotide sequence ID" value="NZ_CP014143.1"/>
</dbReference>
<name>A0A1C9WB68_9GAMM</name>
<reference evidence="3" key="1">
    <citation type="submission" date="2016-01" db="EMBL/GenBank/DDBJ databases">
        <title>Complete genome sequence of Microbulbifer sp. CCB-MM1, a halophile isolated from Matang Mangrove Forest, Perak.</title>
        <authorList>
            <person name="Moh T.H."/>
            <person name="Dinesh B."/>
            <person name="Lau N.-S."/>
            <person name="Go F."/>
            <person name="Alexander Chong S.-C."/>
        </authorList>
    </citation>
    <scope>NUCLEOTIDE SEQUENCE [LARGE SCALE GENOMIC DNA]</scope>
    <source>
        <strain evidence="3">CCB-MM1</strain>
    </source>
</reference>
<dbReference type="Pfam" id="PF00903">
    <property type="entry name" value="Glyoxalase"/>
    <property type="match status" value="1"/>
</dbReference>
<evidence type="ECO:0000259" key="1">
    <source>
        <dbReference type="PROSITE" id="PS51819"/>
    </source>
</evidence>
<dbReference type="EC" id="4.4.1.5" evidence="2"/>
<keyword evidence="3" id="KW-1185">Reference proteome</keyword>
<dbReference type="EMBL" id="CP014143">
    <property type="protein sequence ID" value="AOS98389.1"/>
    <property type="molecule type" value="Genomic_DNA"/>
</dbReference>
<dbReference type="Proteomes" id="UP000095672">
    <property type="component" value="Chromosome"/>
</dbReference>
<dbReference type="AlphaFoldDB" id="A0A1C9WB68"/>
<evidence type="ECO:0000313" key="2">
    <source>
        <dbReference type="EMBL" id="AOS98389.1"/>
    </source>
</evidence>
<dbReference type="PANTHER" id="PTHR10374">
    <property type="entry name" value="LACTOYLGLUTATHIONE LYASE GLYOXALASE I"/>
    <property type="match status" value="1"/>
</dbReference>
<sequence length="146" mass="16673">MEYLHTMVRVANLEESLKFYCEKLGLQEVSRMDNDKGRFTLVFLAAPGDAESARENKAPLLELTYNWDPESYSGGRNFGHLAYRVDNIYAICQRLMDEGVTINRPPRDGHMAFVRSPDGISIELLQKGESLEPQEPWASMENTGEW</sequence>
<dbReference type="InterPro" id="IPR029068">
    <property type="entry name" value="Glyas_Bleomycin-R_OHBP_Dase"/>
</dbReference>
<protein>
    <submittedName>
        <fullName evidence="2">Lactoylglutathione lyase</fullName>
        <ecNumber evidence="2">4.4.1.5</ecNumber>
    </submittedName>
</protein>
<dbReference type="STRING" id="1769779.AUP74_03022"/>
<feature type="domain" description="VOC" evidence="1">
    <location>
        <begin position="2"/>
        <end position="127"/>
    </location>
</feature>
<dbReference type="SUPFAM" id="SSF54593">
    <property type="entry name" value="Glyoxalase/Bleomycin resistance protein/Dihydroxybiphenyl dioxygenase"/>
    <property type="match status" value="1"/>
</dbReference>
<dbReference type="InterPro" id="IPR004360">
    <property type="entry name" value="Glyas_Fos-R_dOase_dom"/>
</dbReference>
<gene>
    <name evidence="2" type="primary">gloA</name>
    <name evidence="2" type="ORF">AUP74_03022</name>
</gene>
<dbReference type="Gene3D" id="3.10.180.10">
    <property type="entry name" value="2,3-Dihydroxybiphenyl 1,2-Dioxygenase, domain 1"/>
    <property type="match status" value="1"/>
</dbReference>
<dbReference type="PROSITE" id="PS51819">
    <property type="entry name" value="VOC"/>
    <property type="match status" value="1"/>
</dbReference>
<dbReference type="PANTHER" id="PTHR10374:SF30">
    <property type="entry name" value="LACTOYLGLUTATHIONE LYASE"/>
    <property type="match status" value="1"/>
</dbReference>
<proteinExistence type="predicted"/>
<keyword evidence="2" id="KW-0456">Lyase</keyword>
<dbReference type="OrthoDB" id="9789841at2"/>
<dbReference type="PATRIC" id="fig|1769779.3.peg.2996"/>